<gene>
    <name evidence="1" type="ORF">BDA99DRAFT_573618</name>
</gene>
<feature type="non-terminal residue" evidence="1">
    <location>
        <position position="128"/>
    </location>
</feature>
<keyword evidence="2" id="KW-1185">Reference proteome</keyword>
<accession>A0AAD5PDS3</accession>
<sequence>MKTRLFLERSLSPEEPLKTFFTEHTKFLANYFDENVTATLWQARVELCEKFNISISLATVVHNHLLRHCTVTFKKLEKLPAARVTSRVIYLKRQVIEEWERDTNMDFMNNYVFIDEAGFNKHLRRNFG</sequence>
<reference evidence="1" key="2">
    <citation type="submission" date="2023-02" db="EMBL/GenBank/DDBJ databases">
        <authorList>
            <consortium name="DOE Joint Genome Institute"/>
            <person name="Mondo S.J."/>
            <person name="Chang Y."/>
            <person name="Wang Y."/>
            <person name="Ahrendt S."/>
            <person name="Andreopoulos W."/>
            <person name="Barry K."/>
            <person name="Beard J."/>
            <person name="Benny G.L."/>
            <person name="Blankenship S."/>
            <person name="Bonito G."/>
            <person name="Cuomo C."/>
            <person name="Desiro A."/>
            <person name="Gervers K.A."/>
            <person name="Hundley H."/>
            <person name="Kuo A."/>
            <person name="LaButti K."/>
            <person name="Lang B.F."/>
            <person name="Lipzen A."/>
            <person name="O'Donnell K."/>
            <person name="Pangilinan J."/>
            <person name="Reynolds N."/>
            <person name="Sandor L."/>
            <person name="Smith M.W."/>
            <person name="Tsang A."/>
            <person name="Grigoriev I.V."/>
            <person name="Stajich J.E."/>
            <person name="Spatafora J.W."/>
        </authorList>
    </citation>
    <scope>NUCLEOTIDE SEQUENCE</scope>
    <source>
        <strain evidence="1">RSA 2281</strain>
    </source>
</reference>
<reference evidence="1" key="1">
    <citation type="journal article" date="2022" name="IScience">
        <title>Evolution of zygomycete secretomes and the origins of terrestrial fungal ecologies.</title>
        <authorList>
            <person name="Chang Y."/>
            <person name="Wang Y."/>
            <person name="Mondo S."/>
            <person name="Ahrendt S."/>
            <person name="Andreopoulos W."/>
            <person name="Barry K."/>
            <person name="Beard J."/>
            <person name="Benny G.L."/>
            <person name="Blankenship S."/>
            <person name="Bonito G."/>
            <person name="Cuomo C."/>
            <person name="Desiro A."/>
            <person name="Gervers K.A."/>
            <person name="Hundley H."/>
            <person name="Kuo A."/>
            <person name="LaButti K."/>
            <person name="Lang B.F."/>
            <person name="Lipzen A."/>
            <person name="O'Donnell K."/>
            <person name="Pangilinan J."/>
            <person name="Reynolds N."/>
            <person name="Sandor L."/>
            <person name="Smith M.E."/>
            <person name="Tsang A."/>
            <person name="Grigoriev I.V."/>
            <person name="Stajich J.E."/>
            <person name="Spatafora J.W."/>
        </authorList>
    </citation>
    <scope>NUCLEOTIDE SEQUENCE</scope>
    <source>
        <strain evidence="1">RSA 2281</strain>
    </source>
</reference>
<dbReference type="Proteomes" id="UP001209540">
    <property type="component" value="Unassembled WGS sequence"/>
</dbReference>
<dbReference type="AlphaFoldDB" id="A0AAD5PDS3"/>
<evidence type="ECO:0000313" key="1">
    <source>
        <dbReference type="EMBL" id="KAI9257329.1"/>
    </source>
</evidence>
<comment type="caution">
    <text evidence="1">The sequence shown here is derived from an EMBL/GenBank/DDBJ whole genome shotgun (WGS) entry which is preliminary data.</text>
</comment>
<dbReference type="EMBL" id="JAIXMP010000020">
    <property type="protein sequence ID" value="KAI9257329.1"/>
    <property type="molecule type" value="Genomic_DNA"/>
</dbReference>
<organism evidence="1 2">
    <name type="scientific">Phascolomyces articulosus</name>
    <dbReference type="NCBI Taxonomy" id="60185"/>
    <lineage>
        <taxon>Eukaryota</taxon>
        <taxon>Fungi</taxon>
        <taxon>Fungi incertae sedis</taxon>
        <taxon>Mucoromycota</taxon>
        <taxon>Mucoromycotina</taxon>
        <taxon>Mucoromycetes</taxon>
        <taxon>Mucorales</taxon>
        <taxon>Lichtheimiaceae</taxon>
        <taxon>Phascolomyces</taxon>
    </lineage>
</organism>
<name>A0AAD5PDS3_9FUNG</name>
<evidence type="ECO:0000313" key="2">
    <source>
        <dbReference type="Proteomes" id="UP001209540"/>
    </source>
</evidence>
<proteinExistence type="predicted"/>
<protein>
    <submittedName>
        <fullName evidence="1">Uncharacterized protein</fullName>
    </submittedName>
</protein>